<comment type="similarity">
    <text evidence="2 6">Belongs to the proteasome subunit S1 family.</text>
</comment>
<dbReference type="InterPro" id="IPR048570">
    <property type="entry name" value="PSMD1_RPN2_N"/>
</dbReference>
<feature type="domain" description="26S proteasome regulatory subunit RPN2 C-terminal" evidence="8">
    <location>
        <begin position="795"/>
        <end position="948"/>
    </location>
</feature>
<comment type="function">
    <text evidence="1 6">Acts as a regulatory subunit of the 26S proteasome which is involved in the ATP-dependent degradation of ubiquitinated proteins.</text>
</comment>
<dbReference type="PANTHER" id="PTHR10943:SF2">
    <property type="entry name" value="26S PROTEASOME NON-ATPASE REGULATORY SUBUNIT 1"/>
    <property type="match status" value="1"/>
</dbReference>
<evidence type="ECO:0000256" key="2">
    <source>
        <dbReference type="ARBA" id="ARBA00006308"/>
    </source>
</evidence>
<gene>
    <name evidence="10" type="ORF">MEPE_06336</name>
</gene>
<feature type="compositionally biased region" description="Gly residues" evidence="7">
    <location>
        <begin position="1149"/>
        <end position="1158"/>
    </location>
</feature>
<dbReference type="EMBL" id="OAPG01000020">
    <property type="protein sequence ID" value="SNX87626.1"/>
    <property type="molecule type" value="Genomic_DNA"/>
</dbReference>
<dbReference type="GO" id="GO:0005634">
    <property type="term" value="C:nucleus"/>
    <property type="evidence" value="ECO:0007669"/>
    <property type="project" value="TreeGrafter"/>
</dbReference>
<comment type="caution">
    <text evidence="10">The sequence shown here is derived from an EMBL/GenBank/DDBJ whole genome shotgun (WGS) entry which is preliminary data.</text>
</comment>
<keyword evidence="4" id="KW-0677">Repeat</keyword>
<feature type="region of interest" description="Disordered" evidence="7">
    <location>
        <begin position="969"/>
        <end position="1005"/>
    </location>
</feature>
<dbReference type="GO" id="GO:0034515">
    <property type="term" value="C:proteasome storage granule"/>
    <property type="evidence" value="ECO:0007669"/>
    <property type="project" value="TreeGrafter"/>
</dbReference>
<feature type="region of interest" description="Disordered" evidence="7">
    <location>
        <begin position="1080"/>
        <end position="1165"/>
    </location>
</feature>
<evidence type="ECO:0000256" key="1">
    <source>
        <dbReference type="ARBA" id="ARBA00002187"/>
    </source>
</evidence>
<dbReference type="PANTHER" id="PTHR10943">
    <property type="entry name" value="26S PROTEASOME NON-ATPASE REGULATORY SUBUNIT"/>
    <property type="match status" value="1"/>
</dbReference>
<protein>
    <recommendedName>
        <fullName evidence="3 6">26S proteasome regulatory subunit RPN2</fullName>
    </recommendedName>
</protein>
<dbReference type="InterPro" id="IPR040623">
    <property type="entry name" value="RPN2_C"/>
</dbReference>
<accession>A0AAJ4XT90</accession>
<dbReference type="Pfam" id="PF13646">
    <property type="entry name" value="HEAT_2"/>
    <property type="match status" value="1"/>
</dbReference>
<evidence type="ECO:0000256" key="3">
    <source>
        <dbReference type="ARBA" id="ARBA00015684"/>
    </source>
</evidence>
<dbReference type="Gene3D" id="1.25.10.10">
    <property type="entry name" value="Leucine-rich Repeat Variant"/>
    <property type="match status" value="1"/>
</dbReference>
<evidence type="ECO:0000256" key="5">
    <source>
        <dbReference type="ARBA" id="ARBA00022942"/>
    </source>
</evidence>
<dbReference type="GO" id="GO:0042176">
    <property type="term" value="P:regulation of protein catabolic process"/>
    <property type="evidence" value="ECO:0007669"/>
    <property type="project" value="UniProtKB-UniRule"/>
</dbReference>
<feature type="compositionally biased region" description="Low complexity" evidence="7">
    <location>
        <begin position="1106"/>
        <end position="1116"/>
    </location>
</feature>
<dbReference type="PIRSF" id="PIRSF015947">
    <property type="entry name" value="26S_Psome_Rpn2"/>
    <property type="match status" value="1"/>
</dbReference>
<keyword evidence="11" id="KW-1185">Reference proteome</keyword>
<evidence type="ECO:0000256" key="7">
    <source>
        <dbReference type="SAM" id="MobiDB-lite"/>
    </source>
</evidence>
<reference evidence="10" key="1">
    <citation type="submission" date="2023-10" db="EMBL/GenBank/DDBJ databases">
        <authorList>
            <person name="Guldener U."/>
        </authorList>
    </citation>
    <scope>NUCLEOTIDE SEQUENCE</scope>
    <source>
        <strain evidence="10">Mp4</strain>
    </source>
</reference>
<dbReference type="Pfam" id="PF01851">
    <property type="entry name" value="PC_rep"/>
    <property type="match status" value="3"/>
</dbReference>
<dbReference type="SUPFAM" id="SSF48371">
    <property type="entry name" value="ARM repeat"/>
    <property type="match status" value="1"/>
</dbReference>
<organism evidence="10 11">
    <name type="scientific">Melanopsichium pennsylvanicum</name>
    <dbReference type="NCBI Taxonomy" id="63383"/>
    <lineage>
        <taxon>Eukaryota</taxon>
        <taxon>Fungi</taxon>
        <taxon>Dikarya</taxon>
        <taxon>Basidiomycota</taxon>
        <taxon>Ustilaginomycotina</taxon>
        <taxon>Ustilaginomycetes</taxon>
        <taxon>Ustilaginales</taxon>
        <taxon>Ustilaginaceae</taxon>
        <taxon>Melanopsichium</taxon>
    </lineage>
</organism>
<dbReference type="GO" id="GO:0008540">
    <property type="term" value="C:proteasome regulatory particle, base subcomplex"/>
    <property type="evidence" value="ECO:0007669"/>
    <property type="project" value="UniProtKB-UniRule"/>
</dbReference>
<name>A0AAJ4XT90_9BASI</name>
<evidence type="ECO:0000259" key="9">
    <source>
        <dbReference type="Pfam" id="PF21505"/>
    </source>
</evidence>
<proteinExistence type="inferred from homology"/>
<evidence type="ECO:0000313" key="11">
    <source>
        <dbReference type="Proteomes" id="UP001294444"/>
    </source>
</evidence>
<dbReference type="Pfam" id="PF18004">
    <property type="entry name" value="RPN2_C"/>
    <property type="match status" value="1"/>
</dbReference>
<sequence length="1165" mass="124708">MVASVTSAAAIVALLDENEPELQSYALKRLDSLVHQFWPEIADAISKIEILYEDQRFPDRHLAALVASKIYFHLGEHDEALMFALGAGPLFDVEIKDEYVDTVVSKAIDRYIHHTTPPSAAVSADAHAAPQTNPALIDPRLKIIVDQMFARCIADKEFKQALGVALETQRLDVIEQVYSVTHDADLLTYVLESSVGVVPSIQVRNQILHLLVQLFQRLPSPDHFSIGQCYVYLNAPNLASELLYNLIHQAHQPSSSSLANTPTDPLLVAYQLAFDLAESATQEFLENVRTDLSIKSSAQASTLNIDPTHADADMDSASEFGVTTVQSCVERVRSILQGEETIQLHLEFLKRSNKADLPILKATKEALDARSSIYHSALSFANAFMNAGTTSDKFLRENLEWLAKASNWSKFTATAALGILNKGNLKEGISILRPYLPQDGVTSSVYSEGGSLFALGLIHANHGAEVMELLTNTLKSNPAEIVQHGAALGLGAAGMATGNEEVYEELRNVLYTDSAVAGEASGYAMGLVMLGTGSEKAVDEMLQYAHETQHEKIIRGLAIGISLLFYGKEENAEAIIDTLLADKDAILRYGGVYTIALAYAGTANNKAIRRLLHIAVSDVSDDVRRAAVTSLGFLLFRNPTQVPRIVQLLSESYNPHVRYGSTLALGIACAGTGLDEAVDLLEPMTKDPVDFVRQGACIALSMIFIQQNESLNPRVTSARKSFDKIISDKHEDAMAKFGAALAQGLIDAGGRNVTISLQSRGGNANMPAIVGMALFTQFWYWFPLAHFSALAFTPTALIGLNRELRVPEFEFVSEAKPSLFAYPTSYKPQAEKKVERVETAVLSTTAKAQARQKNKERERAQAEGGARGDAAMDLDESSAPATSAAKKEEDVAMDEDTTNKVKSGGKKKERKQEPKSEVLPNYSRVTPAQIKFITFPAESRFVPIRPVQGLGSRVRQDVYNTSSVAGKLLGTSSPAPGASGTVTPSQNNTTTTTITTTTTTTTTGSVTAGSGLKSLHQQAVNNAAINVSGGGSGESTIAHAGNVGPTAEQARSILTSAIGGTGGILLMVDRKSGDEFRVMKIGDSSDQDGSNPNGGISGDDDEISPEDAAAIAAAMAADDDDDDHQAGTDDDKDLNNSVAGNTTRRDGNGNNGGAGAPGTGLPEAR</sequence>
<evidence type="ECO:0000256" key="4">
    <source>
        <dbReference type="ARBA" id="ARBA00022737"/>
    </source>
</evidence>
<dbReference type="GO" id="GO:0030234">
    <property type="term" value="F:enzyme regulator activity"/>
    <property type="evidence" value="ECO:0007669"/>
    <property type="project" value="UniProtKB-UniRule"/>
</dbReference>
<feature type="domain" description="26S proteasome non-ATPase regulatory subunit 1/RPN2 N-terminal" evidence="9">
    <location>
        <begin position="6"/>
        <end position="353"/>
    </location>
</feature>
<dbReference type="InterPro" id="IPR011989">
    <property type="entry name" value="ARM-like"/>
</dbReference>
<dbReference type="GO" id="GO:0043161">
    <property type="term" value="P:proteasome-mediated ubiquitin-dependent protein catabolic process"/>
    <property type="evidence" value="ECO:0007669"/>
    <property type="project" value="TreeGrafter"/>
</dbReference>
<dbReference type="InterPro" id="IPR002015">
    <property type="entry name" value="Proteasome/cyclosome_rpt"/>
</dbReference>
<feature type="compositionally biased region" description="Polar residues" evidence="7">
    <location>
        <begin position="969"/>
        <end position="988"/>
    </location>
</feature>
<dbReference type="AlphaFoldDB" id="A0AAJ4XT90"/>
<dbReference type="InterPro" id="IPR016642">
    <property type="entry name" value="26S_Psome_Rpn2"/>
</dbReference>
<feature type="region of interest" description="Disordered" evidence="7">
    <location>
        <begin position="845"/>
        <end position="922"/>
    </location>
</feature>
<evidence type="ECO:0000313" key="10">
    <source>
        <dbReference type="EMBL" id="SNX87626.1"/>
    </source>
</evidence>
<keyword evidence="5 6" id="KW-0647">Proteasome</keyword>
<evidence type="ECO:0000259" key="8">
    <source>
        <dbReference type="Pfam" id="PF18004"/>
    </source>
</evidence>
<feature type="compositionally biased region" description="Low complexity" evidence="7">
    <location>
        <begin position="989"/>
        <end position="1003"/>
    </location>
</feature>
<dbReference type="InterPro" id="IPR016024">
    <property type="entry name" value="ARM-type_fold"/>
</dbReference>
<dbReference type="Pfam" id="PF21505">
    <property type="entry name" value="RPN2_N"/>
    <property type="match status" value="1"/>
</dbReference>
<evidence type="ECO:0000256" key="6">
    <source>
        <dbReference type="PIRNR" id="PIRNR015947"/>
    </source>
</evidence>
<dbReference type="FunFam" id="1.25.10.10:FF:000017">
    <property type="entry name" value="26S proteasome non-ATPase regulatory subunit 1"/>
    <property type="match status" value="1"/>
</dbReference>
<dbReference type="Proteomes" id="UP001294444">
    <property type="component" value="Unassembled WGS sequence"/>
</dbReference>